<dbReference type="Gene3D" id="3.40.50.10360">
    <property type="entry name" value="Hypothetical protein TT1679"/>
    <property type="match status" value="1"/>
</dbReference>
<name>A0A9D1KRQ7_9FIRM</name>
<proteinExistence type="inferred from homology"/>
<dbReference type="InterPro" id="IPR006340">
    <property type="entry name" value="DUF436"/>
</dbReference>
<dbReference type="Proteomes" id="UP000824160">
    <property type="component" value="Unassembled WGS sequence"/>
</dbReference>
<comment type="similarity">
    <text evidence="1">Belongs to the UPF0340 family.</text>
</comment>
<evidence type="ECO:0000256" key="1">
    <source>
        <dbReference type="HAMAP-Rule" id="MF_00800"/>
    </source>
</evidence>
<evidence type="ECO:0000313" key="2">
    <source>
        <dbReference type="EMBL" id="HIT95308.1"/>
    </source>
</evidence>
<dbReference type="PIRSF" id="PIRSF007510">
    <property type="entry name" value="UCP007510"/>
    <property type="match status" value="1"/>
</dbReference>
<dbReference type="Pfam" id="PF04260">
    <property type="entry name" value="DUF436"/>
    <property type="match status" value="1"/>
</dbReference>
<evidence type="ECO:0000313" key="3">
    <source>
        <dbReference type="Proteomes" id="UP000824160"/>
    </source>
</evidence>
<dbReference type="AlphaFoldDB" id="A0A9D1KRQ7"/>
<organism evidence="2 3">
    <name type="scientific">Candidatus Faecivivens stercoripullorum</name>
    <dbReference type="NCBI Taxonomy" id="2840805"/>
    <lineage>
        <taxon>Bacteria</taxon>
        <taxon>Bacillati</taxon>
        <taxon>Bacillota</taxon>
        <taxon>Clostridia</taxon>
        <taxon>Eubacteriales</taxon>
        <taxon>Oscillospiraceae</taxon>
        <taxon>Oscillospiraceae incertae sedis</taxon>
        <taxon>Candidatus Faecivivens</taxon>
    </lineage>
</organism>
<reference evidence="2" key="1">
    <citation type="submission" date="2020-10" db="EMBL/GenBank/DDBJ databases">
        <authorList>
            <person name="Gilroy R."/>
        </authorList>
    </citation>
    <scope>NUCLEOTIDE SEQUENCE</scope>
    <source>
        <strain evidence="2">ChiBcec7-5410</strain>
    </source>
</reference>
<dbReference type="SUPFAM" id="SSF110710">
    <property type="entry name" value="TTHA0583/YokD-like"/>
    <property type="match status" value="1"/>
</dbReference>
<dbReference type="NCBIfam" id="TIGR01440">
    <property type="entry name" value="TIGR01440 family protein"/>
    <property type="match status" value="1"/>
</dbReference>
<dbReference type="EMBL" id="DVLW01000247">
    <property type="protein sequence ID" value="HIT95308.1"/>
    <property type="molecule type" value="Genomic_DNA"/>
</dbReference>
<dbReference type="InterPro" id="IPR028345">
    <property type="entry name" value="Antibiotic_NAT-like"/>
</dbReference>
<dbReference type="HAMAP" id="MF_00800">
    <property type="entry name" value="UPF0340"/>
    <property type="match status" value="1"/>
</dbReference>
<protein>
    <recommendedName>
        <fullName evidence="1">UPF0340 protein IAC43_08995</fullName>
    </recommendedName>
</protein>
<sequence>MGENAGLHIGEIRQQVSEALRRLLEQTAWRKGDFVVIGCSSSEIIGQQIGSVGSLEAAQAVYDGVMEVLGEKGLYLAAQCCEHLNRALVVEREAADYWRLDEVNAVPQMHAGGSFGTVTYQNMNSPVLVEEVRAVAGMDIGGTLIGMHLRPVAVPVRVGIDHIGEAILILARSRARFVGGERAVYNDALK</sequence>
<accession>A0A9D1KRQ7</accession>
<comment type="caution">
    <text evidence="2">The sequence shown here is derived from an EMBL/GenBank/DDBJ whole genome shotgun (WGS) entry which is preliminary data.</text>
</comment>
<reference evidence="2" key="2">
    <citation type="journal article" date="2021" name="PeerJ">
        <title>Extensive microbial diversity within the chicken gut microbiome revealed by metagenomics and culture.</title>
        <authorList>
            <person name="Gilroy R."/>
            <person name="Ravi A."/>
            <person name="Getino M."/>
            <person name="Pursley I."/>
            <person name="Horton D.L."/>
            <person name="Alikhan N.F."/>
            <person name="Baker D."/>
            <person name="Gharbi K."/>
            <person name="Hall N."/>
            <person name="Watson M."/>
            <person name="Adriaenssens E.M."/>
            <person name="Foster-Nyarko E."/>
            <person name="Jarju S."/>
            <person name="Secka A."/>
            <person name="Antonio M."/>
            <person name="Oren A."/>
            <person name="Chaudhuri R.R."/>
            <person name="La Ragione R."/>
            <person name="Hildebrand F."/>
            <person name="Pallen M.J."/>
        </authorList>
    </citation>
    <scope>NUCLEOTIDE SEQUENCE</scope>
    <source>
        <strain evidence="2">ChiBcec7-5410</strain>
    </source>
</reference>
<gene>
    <name evidence="2" type="ORF">IAC43_08995</name>
</gene>